<proteinExistence type="predicted"/>
<evidence type="ECO:0000313" key="3">
    <source>
        <dbReference type="Proteomes" id="UP001287286"/>
    </source>
</evidence>
<name>A0ABR0C483_PURLI</name>
<dbReference type="EMBL" id="JAWRVI010000014">
    <property type="protein sequence ID" value="KAK4090758.1"/>
    <property type="molecule type" value="Genomic_DNA"/>
</dbReference>
<organism evidence="2 3">
    <name type="scientific">Purpureocillium lilacinum</name>
    <name type="common">Paecilomyces lilacinus</name>
    <dbReference type="NCBI Taxonomy" id="33203"/>
    <lineage>
        <taxon>Eukaryota</taxon>
        <taxon>Fungi</taxon>
        <taxon>Dikarya</taxon>
        <taxon>Ascomycota</taxon>
        <taxon>Pezizomycotina</taxon>
        <taxon>Sordariomycetes</taxon>
        <taxon>Hypocreomycetidae</taxon>
        <taxon>Hypocreales</taxon>
        <taxon>Ophiocordycipitaceae</taxon>
        <taxon>Purpureocillium</taxon>
    </lineage>
</organism>
<feature type="region of interest" description="Disordered" evidence="1">
    <location>
        <begin position="125"/>
        <end position="145"/>
    </location>
</feature>
<evidence type="ECO:0000313" key="2">
    <source>
        <dbReference type="EMBL" id="KAK4090758.1"/>
    </source>
</evidence>
<feature type="region of interest" description="Disordered" evidence="1">
    <location>
        <begin position="634"/>
        <end position="665"/>
    </location>
</feature>
<sequence length="665" mass="72262">MPSVVMGRVRPVDEVAVQDNWWQLNGHASDWTGLDKTGHTRTHAHARSHHSDARAAPSSQSTPGAWIEATQGKTGPALPQTPLPQPRRSTAGPAASPRKAWTLPVPAVAPAELVSREPTPGHYGFRSSIENPTTAHLTSPSRPGLPERLARCSRWMPSLARSTTAVVRFPWNERARREGASSVEGSYNAFIFPSATLRAFFGAQLSFAGTHSLSHLSLPPIPTPTTTQLVAMIPARQLSRTALPRAARSSRHLPRRQLRSQSTTSSSSSGGGSHFATGMAGGVAGAGLAYVIYSFTPAGQTASKLNKAAAEANKKYQAAAQKLQQATPDADQAVDSIKQFAYSYVAWIPGGRGYVDAAFKDWETVRENHKEEADKAVNDAYKQFQELSKAGLSLETASRAYDVLAELTRKIADLSGDALSDILDNHPQVKKKLGGTVDQLKDMSGSYGPEAKKQVDETWRQLKDVFAGGFTAANIDKARQLAEDKVKQLRQLGDEAWKKGLEEAKPYLDKSPQVKELVEKNADALRQGNARELFDKARAAAEAATAKGSSDSQAKFDELKKYVDDAVEKGKKKGKDAAQDWGLDGGWLEVIPQGSEIIPKLRELGQVADKHMEEGEKLLRETVDELKQVLEKKSKRAQEIVQEAEKETKSEAKSEGKGEAKKESK</sequence>
<comment type="caution">
    <text evidence="2">The sequence shown here is derived from an EMBL/GenBank/DDBJ whole genome shotgun (WGS) entry which is preliminary data.</text>
</comment>
<protein>
    <recommendedName>
        <fullName evidence="4">Apolipoprotein/apolipophorin</fullName>
    </recommendedName>
</protein>
<feature type="region of interest" description="Disordered" evidence="1">
    <location>
        <begin position="241"/>
        <end position="273"/>
    </location>
</feature>
<evidence type="ECO:0008006" key="4">
    <source>
        <dbReference type="Google" id="ProtNLM"/>
    </source>
</evidence>
<keyword evidence="3" id="KW-1185">Reference proteome</keyword>
<dbReference type="Proteomes" id="UP001287286">
    <property type="component" value="Unassembled WGS sequence"/>
</dbReference>
<evidence type="ECO:0000256" key="1">
    <source>
        <dbReference type="SAM" id="MobiDB-lite"/>
    </source>
</evidence>
<feature type="compositionally biased region" description="Basic residues" evidence="1">
    <location>
        <begin position="248"/>
        <end position="258"/>
    </location>
</feature>
<reference evidence="2 3" key="1">
    <citation type="journal article" date="2024" name="Microbiol. Resour. Announc.">
        <title>Genome annotations for the ascomycete fungi Trichoderma harzianum, Trichoderma aggressivum, and Purpureocillium lilacinum.</title>
        <authorList>
            <person name="Beijen E.P.W."/>
            <person name="Ohm R.A."/>
        </authorList>
    </citation>
    <scope>NUCLEOTIDE SEQUENCE [LARGE SCALE GENOMIC DNA]</scope>
    <source>
        <strain evidence="2 3">CBS 150709</strain>
    </source>
</reference>
<feature type="compositionally biased region" description="Polar residues" evidence="1">
    <location>
        <begin position="128"/>
        <end position="141"/>
    </location>
</feature>
<gene>
    <name evidence="2" type="ORF">Purlil1_4894</name>
</gene>
<feature type="region of interest" description="Disordered" evidence="1">
    <location>
        <begin position="33"/>
        <end position="99"/>
    </location>
</feature>
<accession>A0ABR0C483</accession>
<feature type="compositionally biased region" description="Basic residues" evidence="1">
    <location>
        <begin position="39"/>
        <end position="48"/>
    </location>
</feature>